<dbReference type="Pfam" id="PF04230">
    <property type="entry name" value="PS_pyruv_trans"/>
    <property type="match status" value="1"/>
</dbReference>
<feature type="domain" description="Polysaccharide pyruvyl transferase" evidence="1">
    <location>
        <begin position="15"/>
        <end position="192"/>
    </location>
</feature>
<proteinExistence type="predicted"/>
<feature type="non-terminal residue" evidence="2">
    <location>
        <position position="193"/>
    </location>
</feature>
<protein>
    <submittedName>
        <fullName evidence="2">Polysaccharide pyruvyl transferase family protein</fullName>
    </submittedName>
</protein>
<dbReference type="EMBL" id="PIDR01001949">
    <property type="protein sequence ID" value="PLO59964.1"/>
    <property type="molecule type" value="Genomic_DNA"/>
</dbReference>
<evidence type="ECO:0000313" key="3">
    <source>
        <dbReference type="Proteomes" id="UP000234667"/>
    </source>
</evidence>
<sequence>MKNKVVLYGAYDRYNYGDNLMPILLERFFRTKYPQKTERLDFIYASIDSSDLSKYSCMPTVSMNSLLSLDENSSIIVVGGEVLGADVGTLYTHVQDNYYYTRFLKAVRRYNPSMLTKIAKLFYPAVWTYPYIPQKASFKNKVKIIYNTVGGTPVKSQANYIKEADYISSRDQRTFDEVKKWSSTELVPDSVLI</sequence>
<dbReference type="AlphaFoldDB" id="A0A2J5P1T4"/>
<organism evidence="2 3">
    <name type="scientific">Klebsiella michiganensis</name>
    <dbReference type="NCBI Taxonomy" id="1134687"/>
    <lineage>
        <taxon>Bacteria</taxon>
        <taxon>Pseudomonadati</taxon>
        <taxon>Pseudomonadota</taxon>
        <taxon>Gammaproteobacteria</taxon>
        <taxon>Enterobacterales</taxon>
        <taxon>Enterobacteriaceae</taxon>
        <taxon>Klebsiella/Raoultella group</taxon>
        <taxon>Klebsiella</taxon>
    </lineage>
</organism>
<keyword evidence="2" id="KW-0808">Transferase</keyword>
<evidence type="ECO:0000259" key="1">
    <source>
        <dbReference type="Pfam" id="PF04230"/>
    </source>
</evidence>
<dbReference type="GO" id="GO:0016740">
    <property type="term" value="F:transferase activity"/>
    <property type="evidence" value="ECO:0007669"/>
    <property type="project" value="UniProtKB-KW"/>
</dbReference>
<gene>
    <name evidence="2" type="ORF">CWN49_34785</name>
</gene>
<dbReference type="Proteomes" id="UP000234667">
    <property type="component" value="Unassembled WGS sequence"/>
</dbReference>
<name>A0A2J5P1T4_9ENTR</name>
<accession>A0A2J5P1T4</accession>
<comment type="caution">
    <text evidence="2">The sequence shown here is derived from an EMBL/GenBank/DDBJ whole genome shotgun (WGS) entry which is preliminary data.</text>
</comment>
<evidence type="ECO:0000313" key="2">
    <source>
        <dbReference type="EMBL" id="PLO59964.1"/>
    </source>
</evidence>
<reference evidence="2 3" key="1">
    <citation type="submission" date="2017-11" db="EMBL/GenBank/DDBJ databases">
        <authorList>
            <person name="Han C.G."/>
        </authorList>
    </citation>
    <scope>NUCLEOTIDE SEQUENCE [LARGE SCALE GENOMIC DNA]</scope>
    <source>
        <strain evidence="2 3">A10</strain>
    </source>
</reference>
<dbReference type="InterPro" id="IPR007345">
    <property type="entry name" value="Polysacch_pyruvyl_Trfase"/>
</dbReference>
<reference evidence="2 3" key="2">
    <citation type="submission" date="2018-01" db="EMBL/GenBank/DDBJ databases">
        <title>Genomic study of Klebsiella pneumoniae.</title>
        <authorList>
            <person name="Yang Y."/>
            <person name="Bicalho R."/>
        </authorList>
    </citation>
    <scope>NUCLEOTIDE SEQUENCE [LARGE SCALE GENOMIC DNA]</scope>
    <source>
        <strain evidence="2 3">A10</strain>
    </source>
</reference>